<dbReference type="AlphaFoldDB" id="M2R4S9"/>
<feature type="region of interest" description="Disordered" evidence="1">
    <location>
        <begin position="1"/>
        <end position="27"/>
    </location>
</feature>
<proteinExistence type="predicted"/>
<keyword evidence="3" id="KW-1185">Reference proteome</keyword>
<protein>
    <submittedName>
        <fullName evidence="2">Uncharacterized protein</fullName>
    </submittedName>
</protein>
<organism evidence="2 3">
    <name type="scientific">Ceriporiopsis subvermispora (strain B)</name>
    <name type="common">White-rot fungus</name>
    <name type="synonym">Gelatoporia subvermispora</name>
    <dbReference type="NCBI Taxonomy" id="914234"/>
    <lineage>
        <taxon>Eukaryota</taxon>
        <taxon>Fungi</taxon>
        <taxon>Dikarya</taxon>
        <taxon>Basidiomycota</taxon>
        <taxon>Agaricomycotina</taxon>
        <taxon>Agaricomycetes</taxon>
        <taxon>Polyporales</taxon>
        <taxon>Gelatoporiaceae</taxon>
        <taxon>Gelatoporia</taxon>
    </lineage>
</organism>
<accession>M2R4S9</accession>
<name>M2R4S9_CERS8</name>
<reference evidence="2 3" key="1">
    <citation type="journal article" date="2012" name="Proc. Natl. Acad. Sci. U.S.A.">
        <title>Comparative genomics of Ceriporiopsis subvermispora and Phanerochaete chrysosporium provide insight into selective ligninolysis.</title>
        <authorList>
            <person name="Fernandez-Fueyo E."/>
            <person name="Ruiz-Duenas F.J."/>
            <person name="Ferreira P."/>
            <person name="Floudas D."/>
            <person name="Hibbett D.S."/>
            <person name="Canessa P."/>
            <person name="Larrondo L.F."/>
            <person name="James T.Y."/>
            <person name="Seelenfreund D."/>
            <person name="Lobos S."/>
            <person name="Polanco R."/>
            <person name="Tello M."/>
            <person name="Honda Y."/>
            <person name="Watanabe T."/>
            <person name="Watanabe T."/>
            <person name="Ryu J.S."/>
            <person name="Kubicek C.P."/>
            <person name="Schmoll M."/>
            <person name="Gaskell J."/>
            <person name="Hammel K.E."/>
            <person name="St John F.J."/>
            <person name="Vanden Wymelenberg A."/>
            <person name="Sabat G."/>
            <person name="Splinter BonDurant S."/>
            <person name="Syed K."/>
            <person name="Yadav J.S."/>
            <person name="Doddapaneni H."/>
            <person name="Subramanian V."/>
            <person name="Lavin J.L."/>
            <person name="Oguiza J.A."/>
            <person name="Perez G."/>
            <person name="Pisabarro A.G."/>
            <person name="Ramirez L."/>
            <person name="Santoyo F."/>
            <person name="Master E."/>
            <person name="Coutinho P.M."/>
            <person name="Henrissat B."/>
            <person name="Lombard V."/>
            <person name="Magnuson J.K."/>
            <person name="Kuees U."/>
            <person name="Hori C."/>
            <person name="Igarashi K."/>
            <person name="Samejima M."/>
            <person name="Held B.W."/>
            <person name="Barry K.W."/>
            <person name="LaButti K.M."/>
            <person name="Lapidus A."/>
            <person name="Lindquist E.A."/>
            <person name="Lucas S.M."/>
            <person name="Riley R."/>
            <person name="Salamov A.A."/>
            <person name="Hoffmeister D."/>
            <person name="Schwenk D."/>
            <person name="Hadar Y."/>
            <person name="Yarden O."/>
            <person name="de Vries R.P."/>
            <person name="Wiebenga A."/>
            <person name="Stenlid J."/>
            <person name="Eastwood D."/>
            <person name="Grigoriev I.V."/>
            <person name="Berka R.M."/>
            <person name="Blanchette R.A."/>
            <person name="Kersten P."/>
            <person name="Martinez A.T."/>
            <person name="Vicuna R."/>
            <person name="Cullen D."/>
        </authorList>
    </citation>
    <scope>NUCLEOTIDE SEQUENCE [LARGE SCALE GENOMIC DNA]</scope>
    <source>
        <strain evidence="2 3">B</strain>
    </source>
</reference>
<evidence type="ECO:0000256" key="1">
    <source>
        <dbReference type="SAM" id="MobiDB-lite"/>
    </source>
</evidence>
<sequence length="269" mass="30296">MPKDQSRAATQDSEEKAEDWRRGRRRRASREAYEFIKQEYRQNTELDINDVLNKVKRIYGPDAAYMTRKSVWNMLDKMRKREHCLSPSERRARIQELLQNNPDPSFKTVRSWTTSLGATQATVFREVAKLQDEMDTQDTPVAGADHGSGLRLYDSISRDVTYPLPEPPLVGTHIDKLLRAADDRQQRDLTLGVSGQDGIDIATDALGAEGGGVGAHLLGHQHDTHPIVHSQQPSSPRNVWGAANNEYLPLSGENMSAYACWPSPEAKYQ</sequence>
<dbReference type="EMBL" id="KB445807">
    <property type="protein sequence ID" value="EMD33217.1"/>
    <property type="molecule type" value="Genomic_DNA"/>
</dbReference>
<evidence type="ECO:0000313" key="3">
    <source>
        <dbReference type="Proteomes" id="UP000016930"/>
    </source>
</evidence>
<dbReference type="Proteomes" id="UP000016930">
    <property type="component" value="Unassembled WGS sequence"/>
</dbReference>
<evidence type="ECO:0000313" key="2">
    <source>
        <dbReference type="EMBL" id="EMD33217.1"/>
    </source>
</evidence>
<gene>
    <name evidence="2" type="ORF">CERSUDRAFT_98810</name>
</gene>
<dbReference type="HOGENOM" id="CLU_1034391_0_0_1"/>